<protein>
    <submittedName>
        <fullName evidence="1">Uncharacterized protein</fullName>
    </submittedName>
</protein>
<sequence length="81" mass="8786">MCPRHWAARQYQAAFGTRKTGQNAKLNWGAEVGGGNGERFEVKTLGVQYGGEIFAPLNQKLGPYFPPQAGLLPPCGACIRH</sequence>
<proteinExistence type="predicted"/>
<dbReference type="Proteomes" id="UP000015453">
    <property type="component" value="Unassembled WGS sequence"/>
</dbReference>
<keyword evidence="2" id="KW-1185">Reference proteome</keyword>
<comment type="caution">
    <text evidence="1">The sequence shown here is derived from an EMBL/GenBank/DDBJ whole genome shotgun (WGS) entry which is preliminary data.</text>
</comment>
<evidence type="ECO:0000313" key="2">
    <source>
        <dbReference type="Proteomes" id="UP000015453"/>
    </source>
</evidence>
<accession>S8CBN3</accession>
<evidence type="ECO:0000313" key="1">
    <source>
        <dbReference type="EMBL" id="EPS64280.1"/>
    </source>
</evidence>
<dbReference type="EMBL" id="AUSU01004928">
    <property type="protein sequence ID" value="EPS64280.1"/>
    <property type="molecule type" value="Genomic_DNA"/>
</dbReference>
<name>S8CBN3_9LAMI</name>
<organism evidence="1 2">
    <name type="scientific">Genlisea aurea</name>
    <dbReference type="NCBI Taxonomy" id="192259"/>
    <lineage>
        <taxon>Eukaryota</taxon>
        <taxon>Viridiplantae</taxon>
        <taxon>Streptophyta</taxon>
        <taxon>Embryophyta</taxon>
        <taxon>Tracheophyta</taxon>
        <taxon>Spermatophyta</taxon>
        <taxon>Magnoliopsida</taxon>
        <taxon>eudicotyledons</taxon>
        <taxon>Gunneridae</taxon>
        <taxon>Pentapetalae</taxon>
        <taxon>asterids</taxon>
        <taxon>lamiids</taxon>
        <taxon>Lamiales</taxon>
        <taxon>Lentibulariaceae</taxon>
        <taxon>Genlisea</taxon>
    </lineage>
</organism>
<dbReference type="AlphaFoldDB" id="S8CBN3"/>
<gene>
    <name evidence="1" type="ORF">M569_10502</name>
</gene>
<reference evidence="1 2" key="1">
    <citation type="journal article" date="2013" name="BMC Genomics">
        <title>The miniature genome of a carnivorous plant Genlisea aurea contains a low number of genes and short non-coding sequences.</title>
        <authorList>
            <person name="Leushkin E.V."/>
            <person name="Sutormin R.A."/>
            <person name="Nabieva E.R."/>
            <person name="Penin A.A."/>
            <person name="Kondrashov A.S."/>
            <person name="Logacheva M.D."/>
        </authorList>
    </citation>
    <scope>NUCLEOTIDE SEQUENCE [LARGE SCALE GENOMIC DNA]</scope>
</reference>